<dbReference type="Pfam" id="PF13560">
    <property type="entry name" value="HTH_31"/>
    <property type="match status" value="1"/>
</dbReference>
<dbReference type="EMBL" id="JADOUA010000001">
    <property type="protein sequence ID" value="MBG6093482.1"/>
    <property type="molecule type" value="Genomic_DNA"/>
</dbReference>
<proteinExistence type="predicted"/>
<keyword evidence="3" id="KW-1185">Reference proteome</keyword>
<dbReference type="Pfam" id="PF19054">
    <property type="entry name" value="DUF5753"/>
    <property type="match status" value="1"/>
</dbReference>
<dbReference type="AlphaFoldDB" id="A0A931GN81"/>
<dbReference type="GO" id="GO:0003677">
    <property type="term" value="F:DNA binding"/>
    <property type="evidence" value="ECO:0007669"/>
    <property type="project" value="InterPro"/>
</dbReference>
<dbReference type="InterPro" id="IPR001387">
    <property type="entry name" value="Cro/C1-type_HTH"/>
</dbReference>
<dbReference type="RefSeq" id="WP_197015536.1">
    <property type="nucleotide sequence ID" value="NZ_BAABES010000003.1"/>
</dbReference>
<gene>
    <name evidence="2" type="ORF">IW256_007595</name>
</gene>
<protein>
    <submittedName>
        <fullName evidence="2">Transcriptional regulator with XRE-family HTH domain</fullName>
    </submittedName>
</protein>
<name>A0A931GN81_9ACTN</name>
<feature type="domain" description="HTH cro/C1-type" evidence="1">
    <location>
        <begin position="19"/>
        <end position="73"/>
    </location>
</feature>
<evidence type="ECO:0000259" key="1">
    <source>
        <dbReference type="PROSITE" id="PS50943"/>
    </source>
</evidence>
<accession>A0A931GN81</accession>
<dbReference type="SMART" id="SM00530">
    <property type="entry name" value="HTH_XRE"/>
    <property type="match status" value="1"/>
</dbReference>
<comment type="caution">
    <text evidence="2">The sequence shown here is derived from an EMBL/GenBank/DDBJ whole genome shotgun (WGS) entry which is preliminary data.</text>
</comment>
<evidence type="ECO:0000313" key="2">
    <source>
        <dbReference type="EMBL" id="MBG6093482.1"/>
    </source>
</evidence>
<reference evidence="2" key="1">
    <citation type="submission" date="2020-11" db="EMBL/GenBank/DDBJ databases">
        <title>Sequencing the genomes of 1000 actinobacteria strains.</title>
        <authorList>
            <person name="Klenk H.-P."/>
        </authorList>
    </citation>
    <scope>NUCLEOTIDE SEQUENCE</scope>
    <source>
        <strain evidence="2">DSM 43175</strain>
    </source>
</reference>
<sequence length="285" mass="30863">MPARKPAPTIRLRRLATELRRLREDAGLTREEVVERTGINNATLYRIEVARVRPQPRTLMTLLNTYGVAEGEREELTTLLKDAGKRGPLHSLAARLPETYASYIEFETEACAVRNYESAFVPGLLQTADYARAVVQGVLPGAGPADVDDRVEARVQRQAVLNGDAPLTFWGIVDEAALRRPVGGAGVMRAQLRHLAEVARRPNVNLQVVPFGAGAHPGLPGSFVLMSFPEGVGSAVVYLDGQAGDMFLEEEADVSRYTLVFEHLRAAALDPAGSARLIAEAADGT</sequence>
<dbReference type="Gene3D" id="1.10.260.40">
    <property type="entry name" value="lambda repressor-like DNA-binding domains"/>
    <property type="match status" value="1"/>
</dbReference>
<dbReference type="InterPro" id="IPR010982">
    <property type="entry name" value="Lambda_DNA-bd_dom_sf"/>
</dbReference>
<dbReference type="PROSITE" id="PS50943">
    <property type="entry name" value="HTH_CROC1"/>
    <property type="match status" value="1"/>
</dbReference>
<organism evidence="2 3">
    <name type="scientific">Actinomadura viridis</name>
    <dbReference type="NCBI Taxonomy" id="58110"/>
    <lineage>
        <taxon>Bacteria</taxon>
        <taxon>Bacillati</taxon>
        <taxon>Actinomycetota</taxon>
        <taxon>Actinomycetes</taxon>
        <taxon>Streptosporangiales</taxon>
        <taxon>Thermomonosporaceae</taxon>
        <taxon>Actinomadura</taxon>
    </lineage>
</organism>
<dbReference type="CDD" id="cd00093">
    <property type="entry name" value="HTH_XRE"/>
    <property type="match status" value="1"/>
</dbReference>
<dbReference type="InterPro" id="IPR043917">
    <property type="entry name" value="DUF5753"/>
</dbReference>
<dbReference type="SUPFAM" id="SSF47413">
    <property type="entry name" value="lambda repressor-like DNA-binding domains"/>
    <property type="match status" value="1"/>
</dbReference>
<dbReference type="Proteomes" id="UP000614047">
    <property type="component" value="Unassembled WGS sequence"/>
</dbReference>
<evidence type="ECO:0000313" key="3">
    <source>
        <dbReference type="Proteomes" id="UP000614047"/>
    </source>
</evidence>